<dbReference type="GO" id="GO:0016020">
    <property type="term" value="C:membrane"/>
    <property type="evidence" value="ECO:0007669"/>
    <property type="project" value="UniProtKB-SubCell"/>
</dbReference>
<accession>A0A183AF87</accession>
<dbReference type="CDD" id="cd00054">
    <property type="entry name" value="EGF_CA"/>
    <property type="match status" value="1"/>
</dbReference>
<proteinExistence type="predicted"/>
<keyword evidence="6" id="KW-1185">Reference proteome</keyword>
<evidence type="ECO:0000256" key="1">
    <source>
        <dbReference type="ARBA" id="ARBA00023157"/>
    </source>
</evidence>
<dbReference type="OrthoDB" id="6275838at2759"/>
<name>A0A183AF87_9TREM</name>
<organism evidence="7">
    <name type="scientific">Echinostoma caproni</name>
    <dbReference type="NCBI Taxonomy" id="27848"/>
    <lineage>
        <taxon>Eukaryota</taxon>
        <taxon>Metazoa</taxon>
        <taxon>Spiralia</taxon>
        <taxon>Lophotrochozoa</taxon>
        <taxon>Platyhelminthes</taxon>
        <taxon>Trematoda</taxon>
        <taxon>Digenea</taxon>
        <taxon>Plagiorchiida</taxon>
        <taxon>Echinostomata</taxon>
        <taxon>Echinostomatoidea</taxon>
        <taxon>Echinostomatidae</taxon>
        <taxon>Echinostoma</taxon>
    </lineage>
</organism>
<protein>
    <submittedName>
        <fullName evidence="7">EGF-like domain-containing protein</fullName>
    </submittedName>
</protein>
<dbReference type="Gene3D" id="2.10.25.10">
    <property type="entry name" value="Laminin"/>
    <property type="match status" value="1"/>
</dbReference>
<dbReference type="CDD" id="cd00110">
    <property type="entry name" value="LamG"/>
    <property type="match status" value="1"/>
</dbReference>
<dbReference type="PROSITE" id="PS50025">
    <property type="entry name" value="LAM_G_DOMAIN"/>
    <property type="match status" value="2"/>
</dbReference>
<sequence>MTATETIQLHVITYLTNGSVHFTAENYAQHGLPSLENGGLQRRHIDCLSDYGTCVDAQWHQLRQAVVKNSLVISLDNQPPITYIVPYTTSRLSIQAVHLGFRPTTPDMKLFGSSLIVPRQRFKGCMRRLFYKTRDQKLPLLSVEKQNIVEVHLSRCEVKEECGVELLNPPVQRIPYTWSHRSGTEYVSFRRPGGYIRVPGWHVVLTGEVSFRFRTKELNGLLIYSSSVNQYELTDYAEWTTLTEPIPGGGKAGFDIFALELRDGHLFCVINTGSGSLQLGQTSVNKKMKSVTFLADGKEHRVKIQFHEGSLAVEVDDRNYMAYTADEKMYKYLNLNGVFYIGGVPEPIRRVSSFISPEVWSTRLRWDYIGCLGELRVDGRLWDVDLERRACWAREHVEAHCETRSITQGQCSRDSCANGGRCINGWDRFVCDCFDTHFIGQTCSEEPIVAEFNGHQWISVSFSPFPVQSTVEDLVIRFQTKQKSALLLTTRSPSLAASDCLELRINAGYVQLMYDFGEESKSRDKQMSFLICINLPDIPKDGRFLSHKQIILGRSSKIAEPNSVDAFPDRPVVLPPAQIKLTMFIGNIMAFWFNGLDFLQVAKHLLTRTAFGVWRDRLEVTASERLLTPGQMLLEFPLSLETHDSYVQMELSGEYDQFVLEFWLKADKVSL</sequence>
<dbReference type="Proteomes" id="UP000272942">
    <property type="component" value="Unassembled WGS sequence"/>
</dbReference>
<evidence type="ECO:0000313" key="6">
    <source>
        <dbReference type="Proteomes" id="UP000272942"/>
    </source>
</evidence>
<keyword evidence="2" id="KW-0245">EGF-like domain</keyword>
<dbReference type="SMART" id="SM00282">
    <property type="entry name" value="LamG"/>
    <property type="match status" value="2"/>
</dbReference>
<feature type="domain" description="Laminin G" evidence="3">
    <location>
        <begin position="1"/>
        <end position="156"/>
    </location>
</feature>
<evidence type="ECO:0000256" key="2">
    <source>
        <dbReference type="PROSITE-ProRule" id="PRU00076"/>
    </source>
</evidence>
<dbReference type="InterPro" id="IPR000152">
    <property type="entry name" value="EGF-type_Asp/Asn_hydroxyl_site"/>
</dbReference>
<dbReference type="SUPFAM" id="SSF49899">
    <property type="entry name" value="Concanavalin A-like lectins/glucanases"/>
    <property type="match status" value="3"/>
</dbReference>
<evidence type="ECO:0000259" key="4">
    <source>
        <dbReference type="PROSITE" id="PS50026"/>
    </source>
</evidence>
<dbReference type="InterPro" id="IPR001791">
    <property type="entry name" value="Laminin_G"/>
</dbReference>
<reference evidence="7" key="1">
    <citation type="submission" date="2016-06" db="UniProtKB">
        <authorList>
            <consortium name="WormBaseParasite"/>
        </authorList>
    </citation>
    <scope>IDENTIFICATION</scope>
</reference>
<dbReference type="EMBL" id="UZAN01042498">
    <property type="protein sequence ID" value="VDP76070.1"/>
    <property type="molecule type" value="Genomic_DNA"/>
</dbReference>
<dbReference type="WBParaSite" id="ECPE_0000563501-mRNA-1">
    <property type="protein sequence ID" value="ECPE_0000563501-mRNA-1"/>
    <property type="gene ID" value="ECPE_0000563501"/>
</dbReference>
<dbReference type="Gene3D" id="2.60.120.200">
    <property type="match status" value="3"/>
</dbReference>
<dbReference type="PROSITE" id="PS50026">
    <property type="entry name" value="EGF_3"/>
    <property type="match status" value="1"/>
</dbReference>
<feature type="domain" description="EGF-like" evidence="4">
    <location>
        <begin position="407"/>
        <end position="444"/>
    </location>
</feature>
<dbReference type="AlphaFoldDB" id="A0A183AF87"/>
<dbReference type="InterPro" id="IPR013320">
    <property type="entry name" value="ConA-like_dom_sf"/>
</dbReference>
<evidence type="ECO:0000313" key="5">
    <source>
        <dbReference type="EMBL" id="VDP76070.1"/>
    </source>
</evidence>
<dbReference type="InterPro" id="IPR000742">
    <property type="entry name" value="EGF"/>
</dbReference>
<feature type="domain" description="Laminin G" evidence="3">
    <location>
        <begin position="185"/>
        <end position="401"/>
    </location>
</feature>
<reference evidence="5 6" key="2">
    <citation type="submission" date="2018-11" db="EMBL/GenBank/DDBJ databases">
        <authorList>
            <consortium name="Pathogen Informatics"/>
        </authorList>
    </citation>
    <scope>NUCLEOTIDE SEQUENCE [LARGE SCALE GENOMIC DNA]</scope>
    <source>
        <strain evidence="5 6">Egypt</strain>
    </source>
</reference>
<comment type="caution">
    <text evidence="2">Lacks conserved residue(s) required for the propagation of feature annotation.</text>
</comment>
<dbReference type="PROSITE" id="PS00010">
    <property type="entry name" value="ASX_HYDROXYL"/>
    <property type="match status" value="1"/>
</dbReference>
<dbReference type="InterPro" id="IPR050372">
    <property type="entry name" value="Neurexin-related_CASP"/>
</dbReference>
<keyword evidence="1" id="KW-1015">Disulfide bond</keyword>
<dbReference type="PANTHER" id="PTHR15036">
    <property type="entry name" value="PIKACHURIN-LIKE PROTEIN"/>
    <property type="match status" value="1"/>
</dbReference>
<evidence type="ECO:0000313" key="7">
    <source>
        <dbReference type="WBParaSite" id="ECPE_0000563501-mRNA-1"/>
    </source>
</evidence>
<dbReference type="PANTHER" id="PTHR15036:SF49">
    <property type="entry name" value="AXOTACTIN"/>
    <property type="match status" value="1"/>
</dbReference>
<gene>
    <name evidence="5" type="ORF">ECPE_LOCUS5622</name>
</gene>
<dbReference type="Pfam" id="PF02210">
    <property type="entry name" value="Laminin_G_2"/>
    <property type="match status" value="1"/>
</dbReference>
<evidence type="ECO:0000259" key="3">
    <source>
        <dbReference type="PROSITE" id="PS50025"/>
    </source>
</evidence>